<reference evidence="2" key="1">
    <citation type="journal article" date="2023" name="G3 (Bethesda)">
        <title>A reference genome for the long-term kleptoplast-retaining sea slug Elysia crispata morphotype clarki.</title>
        <authorList>
            <person name="Eastman K.E."/>
            <person name="Pendleton A.L."/>
            <person name="Shaikh M.A."/>
            <person name="Suttiyut T."/>
            <person name="Ogas R."/>
            <person name="Tomko P."/>
            <person name="Gavelis G."/>
            <person name="Widhalm J.R."/>
            <person name="Wisecaver J.H."/>
        </authorList>
    </citation>
    <scope>NUCLEOTIDE SEQUENCE</scope>
    <source>
        <strain evidence="2">ECLA1</strain>
    </source>
</reference>
<dbReference type="AlphaFoldDB" id="A0AAE1EEF8"/>
<organism evidence="2 3">
    <name type="scientific">Elysia crispata</name>
    <name type="common">lettuce slug</name>
    <dbReference type="NCBI Taxonomy" id="231223"/>
    <lineage>
        <taxon>Eukaryota</taxon>
        <taxon>Metazoa</taxon>
        <taxon>Spiralia</taxon>
        <taxon>Lophotrochozoa</taxon>
        <taxon>Mollusca</taxon>
        <taxon>Gastropoda</taxon>
        <taxon>Heterobranchia</taxon>
        <taxon>Euthyneura</taxon>
        <taxon>Panpulmonata</taxon>
        <taxon>Sacoglossa</taxon>
        <taxon>Placobranchoidea</taxon>
        <taxon>Plakobranchidae</taxon>
        <taxon>Elysia</taxon>
    </lineage>
</organism>
<name>A0AAE1EEF8_9GAST</name>
<evidence type="ECO:0000313" key="2">
    <source>
        <dbReference type="EMBL" id="KAK3802918.1"/>
    </source>
</evidence>
<comment type="caution">
    <text evidence="2">The sequence shown here is derived from an EMBL/GenBank/DDBJ whole genome shotgun (WGS) entry which is preliminary data.</text>
</comment>
<sequence length="95" mass="10627">MLNECSKNVFSLVTQVGLLQNEFHGEKLGEQSKSCKSRQAARKEMSDSGKGRLLRKSFGGNCLRQQPRYDGHAHTTIMSNLRRGTTLVNSQLCEV</sequence>
<evidence type="ECO:0000256" key="1">
    <source>
        <dbReference type="SAM" id="MobiDB-lite"/>
    </source>
</evidence>
<gene>
    <name evidence="2" type="ORF">RRG08_020019</name>
</gene>
<evidence type="ECO:0000313" key="3">
    <source>
        <dbReference type="Proteomes" id="UP001283361"/>
    </source>
</evidence>
<feature type="compositionally biased region" description="Basic and acidic residues" evidence="1">
    <location>
        <begin position="41"/>
        <end position="50"/>
    </location>
</feature>
<dbReference type="EMBL" id="JAWDGP010000205">
    <property type="protein sequence ID" value="KAK3802918.1"/>
    <property type="molecule type" value="Genomic_DNA"/>
</dbReference>
<dbReference type="Proteomes" id="UP001283361">
    <property type="component" value="Unassembled WGS sequence"/>
</dbReference>
<feature type="region of interest" description="Disordered" evidence="1">
    <location>
        <begin position="30"/>
        <end position="53"/>
    </location>
</feature>
<protein>
    <submittedName>
        <fullName evidence="2">Uncharacterized protein</fullName>
    </submittedName>
</protein>
<keyword evidence="3" id="KW-1185">Reference proteome</keyword>
<proteinExistence type="predicted"/>
<accession>A0AAE1EEF8</accession>